<proteinExistence type="predicted"/>
<accession>A0AAD6KBP3</accession>
<sequence>MGRTSVLFSRPNLHRGSEACRLRWDEMRWDWSKHPNFLQMS</sequence>
<gene>
    <name evidence="1" type="ORF">OIU84_029442</name>
</gene>
<evidence type="ECO:0000313" key="2">
    <source>
        <dbReference type="Proteomes" id="UP001162972"/>
    </source>
</evidence>
<reference evidence="1 2" key="1">
    <citation type="journal article" date="2023" name="Int. J. Mol. Sci.">
        <title>De Novo Assembly and Annotation of 11 Diverse Shrub Willow (Salix) Genomes Reveals Novel Gene Organization in Sex-Linked Regions.</title>
        <authorList>
            <person name="Hyden B."/>
            <person name="Feng K."/>
            <person name="Yates T.B."/>
            <person name="Jawdy S."/>
            <person name="Cereghino C."/>
            <person name="Smart L.B."/>
            <person name="Muchero W."/>
        </authorList>
    </citation>
    <scope>NUCLEOTIDE SEQUENCE [LARGE SCALE GENOMIC DNA]</scope>
    <source>
        <tissue evidence="1">Shoot tip</tissue>
    </source>
</reference>
<evidence type="ECO:0000313" key="1">
    <source>
        <dbReference type="EMBL" id="KAJ6419332.1"/>
    </source>
</evidence>
<dbReference type="Proteomes" id="UP001162972">
    <property type="component" value="Chromosome 7"/>
</dbReference>
<comment type="caution">
    <text evidence="1">The sequence shown here is derived from an EMBL/GenBank/DDBJ whole genome shotgun (WGS) entry which is preliminary data.</text>
</comment>
<keyword evidence="2" id="KW-1185">Reference proteome</keyword>
<name>A0AAD6KBP3_9ROSI</name>
<protein>
    <submittedName>
        <fullName evidence="1">Uncharacterized protein</fullName>
    </submittedName>
</protein>
<dbReference type="AlphaFoldDB" id="A0AAD6KBP3"/>
<dbReference type="EMBL" id="JAPFFJ010000009">
    <property type="protein sequence ID" value="KAJ6419332.1"/>
    <property type="molecule type" value="Genomic_DNA"/>
</dbReference>
<organism evidence="1 2">
    <name type="scientific">Salix udensis</name>
    <dbReference type="NCBI Taxonomy" id="889485"/>
    <lineage>
        <taxon>Eukaryota</taxon>
        <taxon>Viridiplantae</taxon>
        <taxon>Streptophyta</taxon>
        <taxon>Embryophyta</taxon>
        <taxon>Tracheophyta</taxon>
        <taxon>Spermatophyta</taxon>
        <taxon>Magnoliopsida</taxon>
        <taxon>eudicotyledons</taxon>
        <taxon>Gunneridae</taxon>
        <taxon>Pentapetalae</taxon>
        <taxon>rosids</taxon>
        <taxon>fabids</taxon>
        <taxon>Malpighiales</taxon>
        <taxon>Salicaceae</taxon>
        <taxon>Saliceae</taxon>
        <taxon>Salix</taxon>
    </lineage>
</organism>